<dbReference type="PANTHER" id="PTHR37168:SF2">
    <property type="entry name" value="CRISPR-ASSOCIATED EXONUCLEASE CAS4"/>
    <property type="match status" value="1"/>
</dbReference>
<evidence type="ECO:0000256" key="3">
    <source>
        <dbReference type="ARBA" id="ARBA00022801"/>
    </source>
</evidence>
<proteinExistence type="inferred from homology"/>
<keyword evidence="3 9" id="KW-0378">Hydrolase</keyword>
<evidence type="ECO:0000256" key="4">
    <source>
        <dbReference type="ARBA" id="ARBA00022839"/>
    </source>
</evidence>
<dbReference type="Pfam" id="PF01930">
    <property type="entry name" value="Cas_Cas4"/>
    <property type="match status" value="1"/>
</dbReference>
<dbReference type="EC" id="3.1.12.1" evidence="9"/>
<dbReference type="PANTHER" id="PTHR37168">
    <property type="entry name" value="CRISPR-ASSOCIATED EXONUCLEASE CAS4"/>
    <property type="match status" value="1"/>
</dbReference>
<dbReference type="OrthoDB" id="9794720at2"/>
<keyword evidence="7 9" id="KW-0051">Antiviral defense</keyword>
<evidence type="ECO:0000256" key="9">
    <source>
        <dbReference type="RuleBase" id="RU365022"/>
    </source>
</evidence>
<evidence type="ECO:0000259" key="10">
    <source>
        <dbReference type="Pfam" id="PF01930"/>
    </source>
</evidence>
<keyword evidence="5 9" id="KW-0408">Iron</keyword>
<dbReference type="GO" id="GO:0051536">
    <property type="term" value="F:iron-sulfur cluster binding"/>
    <property type="evidence" value="ECO:0007669"/>
    <property type="project" value="UniProtKB-KW"/>
</dbReference>
<dbReference type="InterPro" id="IPR011604">
    <property type="entry name" value="PDDEXK-like_dom_sf"/>
</dbReference>
<dbReference type="NCBIfam" id="TIGR00372">
    <property type="entry name" value="cas4"/>
    <property type="match status" value="1"/>
</dbReference>
<dbReference type="GO" id="GO:0046872">
    <property type="term" value="F:metal ion binding"/>
    <property type="evidence" value="ECO:0007669"/>
    <property type="project" value="UniProtKB-KW"/>
</dbReference>
<comment type="similarity">
    <text evidence="9">Belongs to the CRISPR-associated exonuclease Cas4 family.</text>
</comment>
<feature type="domain" description="DUF83" evidence="10">
    <location>
        <begin position="9"/>
        <end position="167"/>
    </location>
</feature>
<evidence type="ECO:0000313" key="12">
    <source>
        <dbReference type="Proteomes" id="UP000062160"/>
    </source>
</evidence>
<sequence length="168" mass="19588">MSAEDVKINGTLIWYYCVCKREAWLIARSIVADQENEFIEIGRFINESSYQREKKEMQIGNIKLDILKMDNGQIVIGEVKKSSKFKLAARMQLLFYLSILKENGISARGELYFPEEKKREEVLLNEEALTELEQMKQDILKIIYLEQPPAARKIPFCKNCAYAEFCFA</sequence>
<dbReference type="GO" id="GO:0051607">
    <property type="term" value="P:defense response to virus"/>
    <property type="evidence" value="ECO:0007669"/>
    <property type="project" value="UniProtKB-KW"/>
</dbReference>
<accession>A0A0U9HHL1</accession>
<organism evidence="11">
    <name type="scientific">Tepidanaerobacter syntrophicus</name>
    <dbReference type="NCBI Taxonomy" id="224999"/>
    <lineage>
        <taxon>Bacteria</taxon>
        <taxon>Bacillati</taxon>
        <taxon>Bacillota</taxon>
        <taxon>Clostridia</taxon>
        <taxon>Thermosediminibacterales</taxon>
        <taxon>Tepidanaerobacteraceae</taxon>
        <taxon>Tepidanaerobacter</taxon>
    </lineage>
</organism>
<evidence type="ECO:0000256" key="7">
    <source>
        <dbReference type="ARBA" id="ARBA00023118"/>
    </source>
</evidence>
<keyword evidence="6 9" id="KW-0411">Iron-sulfur</keyword>
<dbReference type="AlphaFoldDB" id="A0A0U9HHL1"/>
<dbReference type="EMBL" id="DF977000">
    <property type="protein sequence ID" value="GAQ24764.1"/>
    <property type="molecule type" value="Genomic_DNA"/>
</dbReference>
<comment type="cofactor">
    <cofactor evidence="9">
        <name>iron-sulfur cluster</name>
        <dbReference type="ChEBI" id="CHEBI:30408"/>
    </cofactor>
</comment>
<keyword evidence="2 9" id="KW-0479">Metal-binding</keyword>
<evidence type="ECO:0000256" key="1">
    <source>
        <dbReference type="ARBA" id="ARBA00022722"/>
    </source>
</evidence>
<comment type="function">
    <text evidence="9">CRISPR (clustered regularly interspaced short palindromic repeat) is an adaptive immune system that provides protection against mobile genetic elements (viruses, transposable elements and conjugative plasmids). CRISPR clusters contain sequences complementary to antecedent mobile elements and target invading nucleic acids. CRISPR clusters are transcribed and processed into CRISPR RNA (crRNA).</text>
</comment>
<protein>
    <recommendedName>
        <fullName evidence="9">CRISPR-associated exonuclease Cas4</fullName>
        <ecNumber evidence="9">3.1.12.1</ecNumber>
    </recommendedName>
</protein>
<keyword evidence="12" id="KW-1185">Reference proteome</keyword>
<evidence type="ECO:0000256" key="8">
    <source>
        <dbReference type="ARBA" id="ARBA00023211"/>
    </source>
</evidence>
<gene>
    <name evidence="11" type="ORF">TSYNT_6144</name>
</gene>
<dbReference type="InterPro" id="IPR013343">
    <property type="entry name" value="CRISPR-assoc_prot_Cas4"/>
</dbReference>
<comment type="cofactor">
    <cofactor evidence="9">
        <name>Mg(2+)</name>
        <dbReference type="ChEBI" id="CHEBI:18420"/>
    </cofactor>
    <cofactor evidence="9">
        <name>Mn(2+)</name>
        <dbReference type="ChEBI" id="CHEBI:29035"/>
    </cofactor>
    <text evidence="9">Mg(2+) or Mn(2+) required for ssDNA cleavage activity.</text>
</comment>
<evidence type="ECO:0000256" key="2">
    <source>
        <dbReference type="ARBA" id="ARBA00022723"/>
    </source>
</evidence>
<dbReference type="InterPro" id="IPR022765">
    <property type="entry name" value="Dna2/Cas4_DUF83"/>
</dbReference>
<dbReference type="Gene3D" id="3.90.320.10">
    <property type="match status" value="1"/>
</dbReference>
<name>A0A0U9HHL1_9FIRM</name>
<evidence type="ECO:0000313" key="11">
    <source>
        <dbReference type="EMBL" id="GAQ24764.1"/>
    </source>
</evidence>
<evidence type="ECO:0000256" key="5">
    <source>
        <dbReference type="ARBA" id="ARBA00023004"/>
    </source>
</evidence>
<dbReference type="GO" id="GO:0004527">
    <property type="term" value="F:exonuclease activity"/>
    <property type="evidence" value="ECO:0007669"/>
    <property type="project" value="UniProtKB-KW"/>
</dbReference>
<evidence type="ECO:0000256" key="6">
    <source>
        <dbReference type="ARBA" id="ARBA00023014"/>
    </source>
</evidence>
<keyword evidence="4 9" id="KW-0269">Exonuclease</keyword>
<dbReference type="STRING" id="224999.GCA_001485475_00770"/>
<keyword evidence="1 9" id="KW-0540">Nuclease</keyword>
<dbReference type="Proteomes" id="UP000062160">
    <property type="component" value="Unassembled WGS sequence"/>
</dbReference>
<keyword evidence="8 9" id="KW-0464">Manganese</keyword>
<dbReference type="RefSeq" id="WP_059031895.1">
    <property type="nucleotide sequence ID" value="NZ_DF977000.1"/>
</dbReference>
<reference evidence="11" key="1">
    <citation type="journal article" date="2016" name="Genome Announc.">
        <title>Draft Genome Sequence of the Syntrophic Lactate-Degrading Bacterium Tepidanaerobacter syntrophicus JLT.</title>
        <authorList>
            <person name="Matsuura N."/>
            <person name="Ohashi A."/>
            <person name="Tourlousse D.M."/>
            <person name="Sekiguchi Y."/>
        </authorList>
    </citation>
    <scope>NUCLEOTIDE SEQUENCE [LARGE SCALE GENOMIC DNA]</scope>
    <source>
        <strain evidence="11">JL</strain>
    </source>
</reference>